<name>A0A6A7A2J7_9PLEO</name>
<feature type="compositionally biased region" description="Acidic residues" evidence="1">
    <location>
        <begin position="1021"/>
        <end position="1044"/>
    </location>
</feature>
<dbReference type="SUPFAM" id="SSF50249">
    <property type="entry name" value="Nucleic acid-binding proteins"/>
    <property type="match status" value="1"/>
</dbReference>
<feature type="compositionally biased region" description="Low complexity" evidence="1">
    <location>
        <begin position="1527"/>
        <end position="1543"/>
    </location>
</feature>
<accession>A0A6A7A2J7</accession>
<feature type="compositionally biased region" description="Basic and acidic residues" evidence="1">
    <location>
        <begin position="1133"/>
        <end position="1162"/>
    </location>
</feature>
<feature type="compositionally biased region" description="Polar residues" evidence="1">
    <location>
        <begin position="1355"/>
        <end position="1402"/>
    </location>
</feature>
<feature type="non-terminal residue" evidence="3">
    <location>
        <position position="1"/>
    </location>
</feature>
<feature type="compositionally biased region" description="Polar residues" evidence="1">
    <location>
        <begin position="1173"/>
        <end position="1191"/>
    </location>
</feature>
<dbReference type="SMART" id="SM00976">
    <property type="entry name" value="Telo_bind"/>
    <property type="match status" value="1"/>
</dbReference>
<feature type="region of interest" description="Disordered" evidence="1">
    <location>
        <begin position="1680"/>
        <end position="1740"/>
    </location>
</feature>
<dbReference type="GO" id="GO:0000723">
    <property type="term" value="P:telomere maintenance"/>
    <property type="evidence" value="ECO:0007669"/>
    <property type="project" value="InterPro"/>
</dbReference>
<evidence type="ECO:0000256" key="1">
    <source>
        <dbReference type="SAM" id="MobiDB-lite"/>
    </source>
</evidence>
<feature type="compositionally biased region" description="Acidic residues" evidence="1">
    <location>
        <begin position="737"/>
        <end position="746"/>
    </location>
</feature>
<feature type="compositionally biased region" description="Polar residues" evidence="1">
    <location>
        <begin position="1500"/>
        <end position="1513"/>
    </location>
</feature>
<feature type="region of interest" description="Disordered" evidence="1">
    <location>
        <begin position="1302"/>
        <end position="1404"/>
    </location>
</feature>
<dbReference type="InterPro" id="IPR012340">
    <property type="entry name" value="NA-bd_OB-fold"/>
</dbReference>
<feature type="compositionally biased region" description="Basic and acidic residues" evidence="1">
    <location>
        <begin position="1945"/>
        <end position="1956"/>
    </location>
</feature>
<dbReference type="OrthoDB" id="5363079at2759"/>
<organism evidence="3 4">
    <name type="scientific">Ophiobolus disseminans</name>
    <dbReference type="NCBI Taxonomy" id="1469910"/>
    <lineage>
        <taxon>Eukaryota</taxon>
        <taxon>Fungi</taxon>
        <taxon>Dikarya</taxon>
        <taxon>Ascomycota</taxon>
        <taxon>Pezizomycotina</taxon>
        <taxon>Dothideomycetes</taxon>
        <taxon>Pleosporomycetidae</taxon>
        <taxon>Pleosporales</taxon>
        <taxon>Pleosporineae</taxon>
        <taxon>Phaeosphaeriaceae</taxon>
        <taxon>Ophiobolus</taxon>
    </lineage>
</organism>
<feature type="domain" description="Telomeric single stranded DNA binding POT1/Cdc13" evidence="2">
    <location>
        <begin position="1759"/>
        <end position="1905"/>
    </location>
</feature>
<feature type="compositionally biased region" description="Basic and acidic residues" evidence="1">
    <location>
        <begin position="1045"/>
        <end position="1057"/>
    </location>
</feature>
<evidence type="ECO:0000313" key="3">
    <source>
        <dbReference type="EMBL" id="KAF2826979.1"/>
    </source>
</evidence>
<feature type="region of interest" description="Disordered" evidence="1">
    <location>
        <begin position="1467"/>
        <end position="1653"/>
    </location>
</feature>
<sequence length="1956" mass="213649">MSSSRDFDCGSKLLQIPYDVRREIYTHLVPLSVHIHIEASRRRLSPCVSSPVIPRTSPGWERREGLPTENADWDFDHIALWATRLQSSWGEHWKCEEVASRIGGGDDSNLEVLMRTCKKIRGEISDYISRSTEVIVADLTITDQLLRQPPSAVAGGFVFADVRQLRIISRLPTGVLTVIEEESIPDEAEDFQMACLSSGEAAQATAWLRLSATLSGLAYLRKLRIWLDDSEAISWNNVNERAILVSLESLAHKPALDVCMELPRHIDDYKTTPAIRIQRRIRQRHFGYKDFHARLQVASKADFPVLEAGLPPFENVSQVKLEVIERGLWDEGIDVEEECIDRRLLDDGIWICKEDVWSEFPYHEDDITPHRASGANLNMALIHIAGLDPELADRDSKQFKAAVTLIWPYSSSQREFALLLAEPEFRLRRKKGQVRARFTGSSAKALATTGVGIGDVVVLGVRGAHFVQEGTVSTPGRSIDWELEYAQTVVVQVFRDGTEIANLDLVDAAPTPAPRSPVRRVPVAAPSPAQQWSSPAFLKRARLSDGSVFAAPYDPLADENAEGHDKKRRRKSYRDWKAWTYSARTPSPEKEDIGMEEDLDPMDASPSHPTQLPHTPVSPSKPDALSVVAGPMEHAQTTEEVELKEEQATAAAVGDAAIAGNIDNKAAHSLDVDDFVRDDDYYDLYAGPDEVPSADVQYAFGGDTEANTEDEDGAQDDTMEDNIEGASFSATEVNTENPEDDQDQAAEEARVETAAHAALGEQEVEASAGSAPGEDVLVEVTPIPGATDTTVEGRSTRLMESAEEDFGPRLENAPIPVMPPPILPSLDTNILAPDVLGMLTPVGKEPASPTLQPLDSALLPLPSPFPGGRDTDLTSYFDHASSNQGIEIPEALEEEQLPSEASYIMENSFFSSISSSKNLALHPDHESAFTPVRFTFGMDGAGFSRPLELSSPALTAMKHDETIQHGADILAEEFEPEMLSPDGAGVSTIPESMMIDPVSSPPQQHPRAAERPIPEVIELSSDSEEESDEDATENADEVEEEYVHDDEPVRMSDFDHFDADDDADEDAGNAEVTEQEKSAPASKSDHSDDDVPEHGMPTSTNRSPAASEVVDLGSPSGSSEVEDFAPGVEDESVVERSAKDQDLHSEHLDKTPAKPTEVESHSESTAMDYAPVISTSVRSAQGEATTHTPTPQKYEDVRDASEDEAPLDVSFESLICVDDSDVRMQDTFTVQASFDAQGTLEQVEELHPDVKMESIEEGSGISAGELDMQEGGQVMGPSAEILIEVPDDGHKLGETHTIAVPATGPARNTRSKTKPSMSPTREEFPVLKRVIRPSRSKAYATPAHPAISPPRTRTRSTMSPSQDAAHTSSYSLRSQSKLLSPTKSTSVTASATNRNSRGSVGHSQRDELDLFLTSFEPSQDLNASQGRYSDVPFVKDSEEESLHSEHSISTVKFSDDWHTFTAFSDPVMPNGDATDDVNLKLPPSTAPEPAARMGARARWNKTQAQVNQRRSSPTQPPLSSPRRARRSAGSAEAAPPSPRTTRTTSRHVRNVLLTSPPTTELVDEATPKGSQDSMADVSYTELPGESEGKDLRSSPPAPMDVDERLHSSPPVEAPSFPSIKQQSGMDSNRTMTPEATQQTTMDSQSSLTASQQQALPITPQLTQDTLRGLRSLTASIQNDSTAIEASPKAKTSPNVVTRSTPRRNATQTDVASPSTSPIEHSPDVSSDAETTLVPQSTGPSVGLSTPLAYYTPLNALPFFLNRSSQFHTASNPDVLALVTSGTTPAQRSAKGRKDWTTTLHISDASTWPATTTVNIFRAYETALPIADTGDIILLRAMAVKSLNRHPSLISADESSWCVWRYKQPVWSKKKSAFGDVKAREEVKGPAVERGEGEWGEVERVRKWYLEGVRAELEAREEGVRVTRSRDKEVVMEDVDMDTASQRVTRSRDKGKEKSEG</sequence>
<feature type="compositionally biased region" description="Acidic residues" evidence="1">
    <location>
        <begin position="1058"/>
        <end position="1068"/>
    </location>
</feature>
<dbReference type="InterPro" id="IPR011564">
    <property type="entry name" value="Telomer_end-bd_POT1/Cdc13"/>
</dbReference>
<evidence type="ECO:0000313" key="4">
    <source>
        <dbReference type="Proteomes" id="UP000799424"/>
    </source>
</evidence>
<dbReference type="Pfam" id="PF02765">
    <property type="entry name" value="POT1"/>
    <property type="match status" value="1"/>
</dbReference>
<keyword evidence="4" id="KW-1185">Reference proteome</keyword>
<protein>
    <recommendedName>
        <fullName evidence="2">Telomeric single stranded DNA binding POT1/Cdc13 domain-containing protein</fullName>
    </recommendedName>
</protein>
<feature type="compositionally biased region" description="Polar residues" evidence="1">
    <location>
        <begin position="1618"/>
        <end position="1642"/>
    </location>
</feature>
<feature type="region of interest" description="Disordered" evidence="1">
    <location>
        <begin position="979"/>
        <end position="1203"/>
    </location>
</feature>
<feature type="region of interest" description="Disordered" evidence="1">
    <location>
        <begin position="1931"/>
        <end position="1956"/>
    </location>
</feature>
<feature type="region of interest" description="Disordered" evidence="1">
    <location>
        <begin position="585"/>
        <end position="625"/>
    </location>
</feature>
<dbReference type="Gene3D" id="2.40.50.140">
    <property type="entry name" value="Nucleic acid-binding proteins"/>
    <property type="match status" value="1"/>
</dbReference>
<dbReference type="EMBL" id="MU006225">
    <property type="protein sequence ID" value="KAF2826979.1"/>
    <property type="molecule type" value="Genomic_DNA"/>
</dbReference>
<evidence type="ECO:0000259" key="2">
    <source>
        <dbReference type="SMART" id="SM00976"/>
    </source>
</evidence>
<feature type="compositionally biased region" description="Acidic residues" evidence="1">
    <location>
        <begin position="1120"/>
        <end position="1132"/>
    </location>
</feature>
<feature type="compositionally biased region" description="Low complexity" evidence="1">
    <location>
        <begin position="1643"/>
        <end position="1653"/>
    </location>
</feature>
<dbReference type="GO" id="GO:0000781">
    <property type="term" value="C:chromosome, telomeric region"/>
    <property type="evidence" value="ECO:0007669"/>
    <property type="project" value="InterPro"/>
</dbReference>
<dbReference type="Proteomes" id="UP000799424">
    <property type="component" value="Unassembled WGS sequence"/>
</dbReference>
<dbReference type="GO" id="GO:0003677">
    <property type="term" value="F:DNA binding"/>
    <property type="evidence" value="ECO:0007669"/>
    <property type="project" value="InterPro"/>
</dbReference>
<dbReference type="CDD" id="cd04497">
    <property type="entry name" value="hPOT1_OB1_like"/>
    <property type="match status" value="1"/>
</dbReference>
<reference evidence="3" key="1">
    <citation type="journal article" date="2020" name="Stud. Mycol.">
        <title>101 Dothideomycetes genomes: a test case for predicting lifestyles and emergence of pathogens.</title>
        <authorList>
            <person name="Haridas S."/>
            <person name="Albert R."/>
            <person name="Binder M."/>
            <person name="Bloem J."/>
            <person name="Labutti K."/>
            <person name="Salamov A."/>
            <person name="Andreopoulos B."/>
            <person name="Baker S."/>
            <person name="Barry K."/>
            <person name="Bills G."/>
            <person name="Bluhm B."/>
            <person name="Cannon C."/>
            <person name="Castanera R."/>
            <person name="Culley D."/>
            <person name="Daum C."/>
            <person name="Ezra D."/>
            <person name="Gonzalez J."/>
            <person name="Henrissat B."/>
            <person name="Kuo A."/>
            <person name="Liang C."/>
            <person name="Lipzen A."/>
            <person name="Lutzoni F."/>
            <person name="Magnuson J."/>
            <person name="Mondo S."/>
            <person name="Nolan M."/>
            <person name="Ohm R."/>
            <person name="Pangilinan J."/>
            <person name="Park H.-J."/>
            <person name="Ramirez L."/>
            <person name="Alfaro M."/>
            <person name="Sun H."/>
            <person name="Tritt A."/>
            <person name="Yoshinaga Y."/>
            <person name="Zwiers L.-H."/>
            <person name="Turgeon B."/>
            <person name="Goodwin S."/>
            <person name="Spatafora J."/>
            <person name="Crous P."/>
            <person name="Grigoriev I."/>
        </authorList>
    </citation>
    <scope>NUCLEOTIDE SEQUENCE</scope>
    <source>
        <strain evidence="3">CBS 113818</strain>
    </source>
</reference>
<feature type="region of interest" description="Disordered" evidence="1">
    <location>
        <begin position="728"/>
        <end position="753"/>
    </location>
</feature>
<proteinExistence type="predicted"/>
<gene>
    <name evidence="3" type="ORF">CC86DRAFT_455561</name>
</gene>